<keyword evidence="5" id="KW-0833">Ubl conjugation pathway</keyword>
<evidence type="ECO:0000256" key="2">
    <source>
        <dbReference type="ARBA" id="ARBA00016066"/>
    </source>
</evidence>
<evidence type="ECO:0000256" key="4">
    <source>
        <dbReference type="ARBA" id="ARBA00022776"/>
    </source>
</evidence>
<gene>
    <name evidence="8" type="ORF">UTRI_00181_B</name>
</gene>
<dbReference type="GO" id="GO:0045842">
    <property type="term" value="P:positive regulation of mitotic metaphase/anaphase transition"/>
    <property type="evidence" value="ECO:0007669"/>
    <property type="project" value="TreeGrafter"/>
</dbReference>
<protein>
    <recommendedName>
        <fullName evidence="2">Anaphase-promoting complex subunit 5</fullName>
    </recommendedName>
</protein>
<dbReference type="GO" id="GO:0051301">
    <property type="term" value="P:cell division"/>
    <property type="evidence" value="ECO:0007669"/>
    <property type="project" value="UniProtKB-KW"/>
</dbReference>
<evidence type="ECO:0000313" key="9">
    <source>
        <dbReference type="Proteomes" id="UP000324022"/>
    </source>
</evidence>
<dbReference type="Pfam" id="PF12862">
    <property type="entry name" value="ANAPC5"/>
    <property type="match status" value="1"/>
</dbReference>
<evidence type="ECO:0000256" key="5">
    <source>
        <dbReference type="ARBA" id="ARBA00022786"/>
    </source>
</evidence>
<dbReference type="GO" id="GO:0031145">
    <property type="term" value="P:anaphase-promoting complex-dependent catabolic process"/>
    <property type="evidence" value="ECO:0007669"/>
    <property type="project" value="TreeGrafter"/>
</dbReference>
<evidence type="ECO:0000256" key="1">
    <source>
        <dbReference type="ARBA" id="ARBA00007450"/>
    </source>
</evidence>
<dbReference type="Proteomes" id="UP000324022">
    <property type="component" value="Unassembled WGS sequence"/>
</dbReference>
<dbReference type="PANTHER" id="PTHR12830">
    <property type="entry name" value="ANAPHASE-PROMOTING COMPLEX SUBUNIT 5"/>
    <property type="match status" value="1"/>
</dbReference>
<evidence type="ECO:0000256" key="3">
    <source>
        <dbReference type="ARBA" id="ARBA00022618"/>
    </source>
</evidence>
<reference evidence="8 9" key="1">
    <citation type="submission" date="2018-03" db="EMBL/GenBank/DDBJ databases">
        <authorList>
            <person name="Guldener U."/>
        </authorList>
    </citation>
    <scope>NUCLEOTIDE SEQUENCE [LARGE SCALE GENOMIC DNA]</scope>
    <source>
        <strain evidence="8 9">NBRC100155</strain>
    </source>
</reference>
<keyword evidence="4" id="KW-0498">Mitosis</keyword>
<evidence type="ECO:0000313" key="8">
    <source>
        <dbReference type="EMBL" id="SPO19789.1"/>
    </source>
</evidence>
<dbReference type="OrthoDB" id="2504561at2759"/>
<keyword evidence="3" id="KW-0132">Cell division</keyword>
<keyword evidence="6" id="KW-0131">Cell cycle</keyword>
<organism evidence="8 9">
    <name type="scientific">Ustilago trichophora</name>
    <dbReference type="NCBI Taxonomy" id="86804"/>
    <lineage>
        <taxon>Eukaryota</taxon>
        <taxon>Fungi</taxon>
        <taxon>Dikarya</taxon>
        <taxon>Basidiomycota</taxon>
        <taxon>Ustilaginomycotina</taxon>
        <taxon>Ustilaginomycetes</taxon>
        <taxon>Ustilaginales</taxon>
        <taxon>Ustilaginaceae</taxon>
        <taxon>Ustilago</taxon>
    </lineage>
</organism>
<name>A0A5C3DS43_9BASI</name>
<dbReference type="GO" id="GO:0070979">
    <property type="term" value="P:protein K11-linked ubiquitination"/>
    <property type="evidence" value="ECO:0007669"/>
    <property type="project" value="TreeGrafter"/>
</dbReference>
<proteinExistence type="inferred from homology"/>
<keyword evidence="9" id="KW-1185">Reference proteome</keyword>
<dbReference type="InterPro" id="IPR026000">
    <property type="entry name" value="Apc5_dom"/>
</dbReference>
<accession>A0A5C3DS43</accession>
<dbReference type="InterPro" id="IPR037679">
    <property type="entry name" value="Apc5"/>
</dbReference>
<dbReference type="EMBL" id="OOIN01000001">
    <property type="protein sequence ID" value="SPO19789.1"/>
    <property type="molecule type" value="Genomic_DNA"/>
</dbReference>
<feature type="domain" description="Anaphase-promoting complex subunit 5" evidence="7">
    <location>
        <begin position="218"/>
        <end position="298"/>
    </location>
</feature>
<dbReference type="GO" id="GO:0005680">
    <property type="term" value="C:anaphase-promoting complex"/>
    <property type="evidence" value="ECO:0007669"/>
    <property type="project" value="InterPro"/>
</dbReference>
<dbReference type="PANTHER" id="PTHR12830:SF9">
    <property type="entry name" value="ANAPHASE-PROMOTING COMPLEX SUBUNIT 5"/>
    <property type="match status" value="1"/>
</dbReference>
<evidence type="ECO:0000259" key="7">
    <source>
        <dbReference type="Pfam" id="PF12862"/>
    </source>
</evidence>
<dbReference type="AlphaFoldDB" id="A0A5C3DS43"/>
<evidence type="ECO:0000256" key="6">
    <source>
        <dbReference type="ARBA" id="ARBA00023306"/>
    </source>
</evidence>
<comment type="similarity">
    <text evidence="1">Belongs to the APC5 family.</text>
</comment>
<sequence>MSSSLSSQSRSRSDPSCARYLEASMDANLAPPDEMNGEIITILILFNFHCRVQLNDEAQVARKQLLLFLMDKIYQTRLPSSSYAAFTEDLRAAMPEEQGNYRIMVDYLDGMLNLLDVPDGLTKLFNEKLNRIMPSYEPMGMLNATDIFFERRSFFGLFFRRMKLVFDSLDLQARDHLTASARAWREGLLATSQVYDSTDMDSLPLSDARLTAFRDYQLGLLRGDYTMAKDNMEKFFDFYAPGADRELHQHTLLHLAAFHVRTDSFSAAKAALDEAISLARSANDGDCISACESLMLRIQGVGTSTLAATPGAAHAAKDGPLRQLVSDAVWKARCDLAKGRSAVEVLHNLEDNFAPAQPSREALAASEASLELMDDSKRRLGRDAIQGDAEVARLWDLLGQSALADVYQDRIDMDTHGRVLSSLQEETRMDCICHKASRLSRAGQYEEALSLLISPTTYRAISFSQYAIWHRTIGDVLRLRATRREDQAVLRLLKESIPVDEQPLTGCDIEDAVDSPSALVELALHYLESGKSSETEKAFGQQFKAFSQMTAEQAAEALLRKAAQRARSDQPSLSLMPTLAALSIAKDMNCQRLILGARVQLAETLGLYLNMPDGARLLVESDLPNCLTSEDAELRARAQWAYARVLLACSDKTDREDLIRVLHWLQQAERDAGQVECLGLQTQILYYMVRLYHHMGDEAQVSGLATRLDMVEQAWTRSDQTQDRACIDQVRQILDVVVSVAGYVASGEAASKRLGS</sequence>